<dbReference type="Pfam" id="PF01171">
    <property type="entry name" value="ATP_bind_3"/>
    <property type="match status" value="1"/>
</dbReference>
<dbReference type="InterPro" id="IPR014729">
    <property type="entry name" value="Rossmann-like_a/b/a_fold"/>
</dbReference>
<comment type="domain">
    <text evidence="6">The N-terminal region contains the highly conserved SGGXDS motif, predicted to be a P-loop motif involved in ATP binding.</text>
</comment>
<comment type="subcellular location">
    <subcellularLocation>
        <location evidence="6">Cytoplasm</location>
    </subcellularLocation>
</comment>
<dbReference type="EC" id="6.3.4.19" evidence="6"/>
<dbReference type="Proteomes" id="UP000199144">
    <property type="component" value="Unassembled WGS sequence"/>
</dbReference>
<keyword evidence="6" id="KW-0963">Cytoplasm</keyword>
<sequence>MPVTLQDRLAKGLAGVFPENERPRIGVAVSGGGDSMALLDLLRVAGTELAVVSVNHGLRAEAAEEIALVAEYCARFGIGHEVLAWGWDGRGSVQTAARDGRRALISDWAKRRGIGHVALGHTADDQAETVLMRLGRGSGVDGLAAMAPILARDGIVWLRPLLDVRRAELRDHLRQAGLVWADDPSNEDPAYDRIKARRALEVLAPLGVSVERLTRTAEHMARARAALDYAERQLVAEAVTFDAGDVVIALAAFDAAPEELRTRVVARALNWVSGQVYKPRFDALQVALASDKTTALHGCLVIRKAQTLRITREWAAVAGVRCDITAAWDGRWRLDGPGQAGLEIAALGEAGIAECPDWRTTGRPRVSVLASPAVWLGARLVAAPLAGRAEGWTARIRAGRADFF</sequence>
<protein>
    <recommendedName>
        <fullName evidence="6">tRNA(Ile)-lysidine synthase</fullName>
        <ecNumber evidence="6">6.3.4.19</ecNumber>
    </recommendedName>
    <alternativeName>
        <fullName evidence="6">tRNA(Ile)-2-lysyl-cytidine synthase</fullName>
    </alternativeName>
    <alternativeName>
        <fullName evidence="6">tRNA(Ile)-lysidine synthetase</fullName>
    </alternativeName>
</protein>
<evidence type="ECO:0000256" key="2">
    <source>
        <dbReference type="ARBA" id="ARBA00022694"/>
    </source>
</evidence>
<dbReference type="InterPro" id="IPR012795">
    <property type="entry name" value="tRNA_Ile_lys_synt_N"/>
</dbReference>
<keyword evidence="3 6" id="KW-0547">Nucleotide-binding</keyword>
<dbReference type="NCBIfam" id="TIGR02432">
    <property type="entry name" value="lysidine_TilS_N"/>
    <property type="match status" value="1"/>
</dbReference>
<dbReference type="AlphaFoldDB" id="A0A1I4HGP1"/>
<organism evidence="8 9">
    <name type="scientific">Shimia aestuarii</name>
    <dbReference type="NCBI Taxonomy" id="254406"/>
    <lineage>
        <taxon>Bacteria</taxon>
        <taxon>Pseudomonadati</taxon>
        <taxon>Pseudomonadota</taxon>
        <taxon>Alphaproteobacteria</taxon>
        <taxon>Rhodobacterales</taxon>
        <taxon>Roseobacteraceae</taxon>
    </lineage>
</organism>
<evidence type="ECO:0000313" key="9">
    <source>
        <dbReference type="Proteomes" id="UP000199144"/>
    </source>
</evidence>
<feature type="binding site" evidence="6">
    <location>
        <begin position="30"/>
        <end position="35"/>
    </location>
    <ligand>
        <name>ATP</name>
        <dbReference type="ChEBI" id="CHEBI:30616"/>
    </ligand>
</feature>
<dbReference type="CDD" id="cd01992">
    <property type="entry name" value="TilS_N"/>
    <property type="match status" value="1"/>
</dbReference>
<reference evidence="8 9" key="1">
    <citation type="submission" date="2016-10" db="EMBL/GenBank/DDBJ databases">
        <authorList>
            <person name="de Groot N.N."/>
        </authorList>
    </citation>
    <scope>NUCLEOTIDE SEQUENCE [LARGE SCALE GENOMIC DNA]</scope>
    <source>
        <strain evidence="8 9">DSM 15283</strain>
    </source>
</reference>
<evidence type="ECO:0000313" key="8">
    <source>
        <dbReference type="EMBL" id="SFL41352.1"/>
    </source>
</evidence>
<dbReference type="STRING" id="254406.SAMN04488042_101101"/>
<dbReference type="SUPFAM" id="SSF52402">
    <property type="entry name" value="Adenine nucleotide alpha hydrolases-like"/>
    <property type="match status" value="1"/>
</dbReference>
<evidence type="ECO:0000256" key="5">
    <source>
        <dbReference type="ARBA" id="ARBA00048539"/>
    </source>
</evidence>
<dbReference type="InterPro" id="IPR011063">
    <property type="entry name" value="TilS/TtcA_N"/>
</dbReference>
<dbReference type="GO" id="GO:0005737">
    <property type="term" value="C:cytoplasm"/>
    <property type="evidence" value="ECO:0007669"/>
    <property type="project" value="UniProtKB-SubCell"/>
</dbReference>
<comment type="catalytic activity">
    <reaction evidence="5 6">
        <text>cytidine(34) in tRNA(Ile2) + L-lysine + ATP = lysidine(34) in tRNA(Ile2) + AMP + diphosphate + H(+)</text>
        <dbReference type="Rhea" id="RHEA:43744"/>
        <dbReference type="Rhea" id="RHEA-COMP:10625"/>
        <dbReference type="Rhea" id="RHEA-COMP:10670"/>
        <dbReference type="ChEBI" id="CHEBI:15378"/>
        <dbReference type="ChEBI" id="CHEBI:30616"/>
        <dbReference type="ChEBI" id="CHEBI:32551"/>
        <dbReference type="ChEBI" id="CHEBI:33019"/>
        <dbReference type="ChEBI" id="CHEBI:82748"/>
        <dbReference type="ChEBI" id="CHEBI:83665"/>
        <dbReference type="ChEBI" id="CHEBI:456215"/>
        <dbReference type="EC" id="6.3.4.19"/>
    </reaction>
</comment>
<dbReference type="InterPro" id="IPR012094">
    <property type="entry name" value="tRNA_Ile_lys_synt"/>
</dbReference>
<evidence type="ECO:0000256" key="6">
    <source>
        <dbReference type="HAMAP-Rule" id="MF_01161"/>
    </source>
</evidence>
<proteinExistence type="inferred from homology"/>
<comment type="similarity">
    <text evidence="6">Belongs to the tRNA(Ile)-lysidine synthase family.</text>
</comment>
<dbReference type="EMBL" id="FOTQ01000001">
    <property type="protein sequence ID" value="SFL41352.1"/>
    <property type="molecule type" value="Genomic_DNA"/>
</dbReference>
<accession>A0A1I4HGP1</accession>
<evidence type="ECO:0000256" key="1">
    <source>
        <dbReference type="ARBA" id="ARBA00022598"/>
    </source>
</evidence>
<gene>
    <name evidence="6" type="primary">tilS</name>
    <name evidence="8" type="ORF">SAMN04488042_101101</name>
</gene>
<keyword evidence="4 6" id="KW-0067">ATP-binding</keyword>
<evidence type="ECO:0000256" key="3">
    <source>
        <dbReference type="ARBA" id="ARBA00022741"/>
    </source>
</evidence>
<name>A0A1I4HGP1_9RHOB</name>
<dbReference type="GO" id="GO:0005524">
    <property type="term" value="F:ATP binding"/>
    <property type="evidence" value="ECO:0007669"/>
    <property type="project" value="UniProtKB-UniRule"/>
</dbReference>
<evidence type="ECO:0000256" key="4">
    <source>
        <dbReference type="ARBA" id="ARBA00022840"/>
    </source>
</evidence>
<comment type="function">
    <text evidence="6">Ligates lysine onto the cytidine present at position 34 of the AUA codon-specific tRNA(Ile) that contains the anticodon CAU, in an ATP-dependent manner. Cytidine is converted to lysidine, thus changing the amino acid specificity of the tRNA from methionine to isoleucine.</text>
</comment>
<dbReference type="GO" id="GO:0006400">
    <property type="term" value="P:tRNA modification"/>
    <property type="evidence" value="ECO:0007669"/>
    <property type="project" value="UniProtKB-UniRule"/>
</dbReference>
<dbReference type="Gene3D" id="3.40.50.620">
    <property type="entry name" value="HUPs"/>
    <property type="match status" value="1"/>
</dbReference>
<dbReference type="HAMAP" id="MF_01161">
    <property type="entry name" value="tRNA_Ile_lys_synt"/>
    <property type="match status" value="1"/>
</dbReference>
<evidence type="ECO:0000259" key="7">
    <source>
        <dbReference type="Pfam" id="PF01171"/>
    </source>
</evidence>
<feature type="domain" description="tRNA(Ile)-lysidine/2-thiocytidine synthase N-terminal" evidence="7">
    <location>
        <begin position="25"/>
        <end position="198"/>
    </location>
</feature>
<dbReference type="RefSeq" id="WP_242654663.1">
    <property type="nucleotide sequence ID" value="NZ_FOTQ01000001.1"/>
</dbReference>
<dbReference type="GO" id="GO:0032267">
    <property type="term" value="F:tRNA(Ile)-lysidine synthase activity"/>
    <property type="evidence" value="ECO:0007669"/>
    <property type="project" value="UniProtKB-EC"/>
</dbReference>
<keyword evidence="1 6" id="KW-0436">Ligase</keyword>
<keyword evidence="9" id="KW-1185">Reference proteome</keyword>
<dbReference type="PANTHER" id="PTHR43033">
    <property type="entry name" value="TRNA(ILE)-LYSIDINE SYNTHASE-RELATED"/>
    <property type="match status" value="1"/>
</dbReference>
<keyword evidence="2 6" id="KW-0819">tRNA processing</keyword>
<dbReference type="PANTHER" id="PTHR43033:SF1">
    <property type="entry name" value="TRNA(ILE)-LYSIDINE SYNTHASE-RELATED"/>
    <property type="match status" value="1"/>
</dbReference>